<evidence type="ECO:0000256" key="4">
    <source>
        <dbReference type="ARBA" id="ARBA00040563"/>
    </source>
</evidence>
<protein>
    <recommendedName>
        <fullName evidence="4">ASTRA-associated protein 1</fullName>
    </recommendedName>
</protein>
<keyword evidence="1" id="KW-0853">WD repeat</keyword>
<dbReference type="InterPro" id="IPR015943">
    <property type="entry name" value="WD40/YVTN_repeat-like_dom_sf"/>
</dbReference>
<dbReference type="PROSITE" id="PS00678">
    <property type="entry name" value="WD_REPEATS_1"/>
    <property type="match status" value="1"/>
</dbReference>
<gene>
    <name evidence="5" type="primary">asa1</name>
    <name evidence="5" type="ORF">VKT23_001087</name>
</gene>
<dbReference type="InterPro" id="IPR019775">
    <property type="entry name" value="WD40_repeat_CS"/>
</dbReference>
<accession>A0ABR1KBE6</accession>
<proteinExistence type="inferred from homology"/>
<evidence type="ECO:0000256" key="2">
    <source>
        <dbReference type="ARBA" id="ARBA00022737"/>
    </source>
</evidence>
<dbReference type="InterPro" id="IPR001680">
    <property type="entry name" value="WD40_rpt"/>
</dbReference>
<dbReference type="PANTHER" id="PTHR19854:SF1">
    <property type="entry name" value="GUANINE NUCLEOTIDE-BINDING PROTEIN SUBUNIT BETA-LIKE PROTEIN 1"/>
    <property type="match status" value="1"/>
</dbReference>
<dbReference type="SMART" id="SM00320">
    <property type="entry name" value="WD40"/>
    <property type="match status" value="5"/>
</dbReference>
<dbReference type="Pfam" id="PF00400">
    <property type="entry name" value="WD40"/>
    <property type="match status" value="2"/>
</dbReference>
<comment type="caution">
    <text evidence="5">The sequence shown here is derived from an EMBL/GenBank/DDBJ whole genome shotgun (WGS) entry which is preliminary data.</text>
</comment>
<dbReference type="Gene3D" id="2.130.10.10">
    <property type="entry name" value="YVTN repeat-like/Quinoprotein amine dehydrogenase"/>
    <property type="match status" value="2"/>
</dbReference>
<evidence type="ECO:0000313" key="6">
    <source>
        <dbReference type="Proteomes" id="UP001498398"/>
    </source>
</evidence>
<organism evidence="5 6">
    <name type="scientific">Marasmiellus scandens</name>
    <dbReference type="NCBI Taxonomy" id="2682957"/>
    <lineage>
        <taxon>Eukaryota</taxon>
        <taxon>Fungi</taxon>
        <taxon>Dikarya</taxon>
        <taxon>Basidiomycota</taxon>
        <taxon>Agaricomycotina</taxon>
        <taxon>Agaricomycetes</taxon>
        <taxon>Agaricomycetidae</taxon>
        <taxon>Agaricales</taxon>
        <taxon>Marasmiineae</taxon>
        <taxon>Omphalotaceae</taxon>
        <taxon>Marasmiellus</taxon>
    </lineage>
</organism>
<comment type="similarity">
    <text evidence="3">Belongs to the WD repeat ASA1 family.</text>
</comment>
<keyword evidence="2" id="KW-0677">Repeat</keyword>
<keyword evidence="6" id="KW-1185">Reference proteome</keyword>
<dbReference type="Proteomes" id="UP001498398">
    <property type="component" value="Unassembled WGS sequence"/>
</dbReference>
<evidence type="ECO:0000256" key="3">
    <source>
        <dbReference type="ARBA" id="ARBA00037931"/>
    </source>
</evidence>
<sequence length="392" mass="43862">MEPPAPIHLLRSHSSPITALYCSEDNRRIYSADSSGLVVVTSALSLRAIICWKAHTDGVLGVEEWQDNVITHGRDNKLHVWSCIHDSSELSGPDGSSVRDLTPKYSMDVNSLNYCRFSMLISSDPNWDHKISPLAKEAWIALPNLVESSEVDIWSLPSCDRLHAAIGKQPNGSSGRGEHGIIMSLHLFRMDSVNVPSNASRPLSNLRLLTAYESGHVILREYLTPERVKSVEGRGWEAIWNVKLHNEAIMAMRVSRDNSVAITVSADHLLGKYELTSRSSTEVACSAHRTKHPGNSCVALRDDGRICAVGGWDGRIRLYSIKSFKPLGTLRYHKDSCQALEFARTLSEDASYSESDEEDDMTEDEKMRRGRWLFGGAKDNRVSIWELITFER</sequence>
<dbReference type="InterPro" id="IPR036322">
    <property type="entry name" value="WD40_repeat_dom_sf"/>
</dbReference>
<name>A0ABR1KBE6_9AGAR</name>
<dbReference type="SUPFAM" id="SSF50978">
    <property type="entry name" value="WD40 repeat-like"/>
    <property type="match status" value="1"/>
</dbReference>
<dbReference type="PANTHER" id="PTHR19854">
    <property type="entry name" value="TRANSDUCIN BETA-LIKE 3"/>
    <property type="match status" value="1"/>
</dbReference>
<dbReference type="EMBL" id="JBANRG010000001">
    <property type="protein sequence ID" value="KAK7472983.1"/>
    <property type="molecule type" value="Genomic_DNA"/>
</dbReference>
<reference evidence="5 6" key="1">
    <citation type="submission" date="2024-01" db="EMBL/GenBank/DDBJ databases">
        <title>A draft genome for the cacao thread blight pathogen Marasmiellus scandens.</title>
        <authorList>
            <person name="Baruah I.K."/>
            <person name="Leung J."/>
            <person name="Bukari Y."/>
            <person name="Amoako-Attah I."/>
            <person name="Meinhardt L.W."/>
            <person name="Bailey B.A."/>
            <person name="Cohen S.P."/>
        </authorList>
    </citation>
    <scope>NUCLEOTIDE SEQUENCE [LARGE SCALE GENOMIC DNA]</scope>
    <source>
        <strain evidence="5 6">GH-19</strain>
    </source>
</reference>
<evidence type="ECO:0000313" key="5">
    <source>
        <dbReference type="EMBL" id="KAK7472983.1"/>
    </source>
</evidence>
<evidence type="ECO:0000256" key="1">
    <source>
        <dbReference type="ARBA" id="ARBA00022574"/>
    </source>
</evidence>